<protein>
    <recommendedName>
        <fullName evidence="1">Alpha-L-arabinofuranosidase B arabinose-binding domain-containing protein</fullName>
    </recommendedName>
</protein>
<dbReference type="InterPro" id="IPR036195">
    <property type="entry name" value="AbfB_ABD_sf"/>
</dbReference>
<accession>A0A8J1XZF4</accession>
<dbReference type="GO" id="GO:0046556">
    <property type="term" value="F:alpha-L-arabinofuranosidase activity"/>
    <property type="evidence" value="ECO:0007669"/>
    <property type="project" value="InterPro"/>
</dbReference>
<dbReference type="AlphaFoldDB" id="A0A8J1XZF4"/>
<dbReference type="Gene3D" id="2.80.10.50">
    <property type="match status" value="1"/>
</dbReference>
<dbReference type="OrthoDB" id="6086648at2759"/>
<feature type="domain" description="Alpha-L-arabinofuranosidase B arabinose-binding" evidence="1">
    <location>
        <begin position="48"/>
        <end position="165"/>
    </location>
</feature>
<feature type="non-terminal residue" evidence="2">
    <location>
        <position position="472"/>
    </location>
</feature>
<dbReference type="EMBL" id="CAIIXF020000001">
    <property type="protein sequence ID" value="CAH1773509.1"/>
    <property type="molecule type" value="Genomic_DNA"/>
</dbReference>
<comment type="caution">
    <text evidence="2">The sequence shown here is derived from an EMBL/GenBank/DDBJ whole genome shotgun (WGS) entry which is preliminary data.</text>
</comment>
<evidence type="ECO:0000313" key="2">
    <source>
        <dbReference type="EMBL" id="CAH1773509.1"/>
    </source>
</evidence>
<evidence type="ECO:0000259" key="1">
    <source>
        <dbReference type="Pfam" id="PF05270"/>
    </source>
</evidence>
<dbReference type="GO" id="GO:0046373">
    <property type="term" value="P:L-arabinose metabolic process"/>
    <property type="evidence" value="ECO:0007669"/>
    <property type="project" value="InterPro"/>
</dbReference>
<organism evidence="2 3">
    <name type="scientific">Owenia fusiformis</name>
    <name type="common">Polychaete worm</name>
    <dbReference type="NCBI Taxonomy" id="6347"/>
    <lineage>
        <taxon>Eukaryota</taxon>
        <taxon>Metazoa</taxon>
        <taxon>Spiralia</taxon>
        <taxon>Lophotrochozoa</taxon>
        <taxon>Annelida</taxon>
        <taxon>Polychaeta</taxon>
        <taxon>Sedentaria</taxon>
        <taxon>Canalipalpata</taxon>
        <taxon>Sabellida</taxon>
        <taxon>Oweniida</taxon>
        <taxon>Oweniidae</taxon>
        <taxon>Owenia</taxon>
    </lineage>
</organism>
<proteinExistence type="predicted"/>
<evidence type="ECO:0000313" key="3">
    <source>
        <dbReference type="Proteomes" id="UP000749559"/>
    </source>
</evidence>
<dbReference type="SUPFAM" id="SSF110221">
    <property type="entry name" value="AbfB domain"/>
    <property type="match status" value="1"/>
</dbReference>
<dbReference type="Proteomes" id="UP000749559">
    <property type="component" value="Unassembled WGS sequence"/>
</dbReference>
<name>A0A8J1XZF4_OWEFU</name>
<reference evidence="2" key="1">
    <citation type="submission" date="2022-03" db="EMBL/GenBank/DDBJ databases">
        <authorList>
            <person name="Martin C."/>
        </authorList>
    </citation>
    <scope>NUCLEOTIDE SEQUENCE</scope>
</reference>
<keyword evidence="3" id="KW-1185">Reference proteome</keyword>
<gene>
    <name evidence="2" type="ORF">OFUS_LOCUS1098</name>
</gene>
<dbReference type="Pfam" id="PF05270">
    <property type="entry name" value="AbfB"/>
    <property type="match status" value="1"/>
</dbReference>
<sequence>KMKQLKLVWMLATLISEFFTYAKSTDTKVELHPRNLPGWLLNVDENNEVRLVKKKTNDDSGLWTVQSPGLTLQPNTVSIQYNAKPGYFLRRNSGKLYIQSSGSDSSFEGGSTWLMLKDEYFPRTFVFQSTHSDKRIMHYTSTDAQELKIAGDDGTDGFKNAASFYQVPWGDPIHSIGGPVQDYGTPPLLGKLNILADLTFQAHGEVLVWEYFAENTYKFWADIWRPLVDGGFKLIGKNEITPPGTGLQSYVVPFGQTVMFQPGDVIGAHTSNEKNLALIYKGRSGTSGLHEKTYSQFTALGKFDYDLPVGAAVTGPKSCCRLMPIMAYSQQVTPITFNIKHGEGSLISMKKDKITDGNLNTCININIGTSLKFDEDISGVDYSEYNIVLYTQGLSSCVSNKTIIVYQETTGSSEDFTGSFKICDFLDSKVVETYNGLVTGCKWSCSCEANVCKKGYVAIVAKSILCDIYINY</sequence>
<dbReference type="InterPro" id="IPR007934">
    <property type="entry name" value="AbfB_ABD"/>
</dbReference>